<proteinExistence type="predicted"/>
<accession>A0A5B7TY73</accession>
<dbReference type="OrthoDB" id="1164799at2"/>
<keyword evidence="2" id="KW-1185">Reference proteome</keyword>
<reference evidence="1 2" key="1">
    <citation type="submission" date="2019-05" db="EMBL/GenBank/DDBJ databases">
        <title>Algicella ahnfeltiae gen. nov., sp. nov., a novel marine bacterium of the family Flavobacteriaceae isolated from a red alga.</title>
        <authorList>
            <person name="Nedashkovskaya O.I."/>
            <person name="Kukhlevskiy A.D."/>
            <person name="Kim S.-G."/>
            <person name="Zhukova N.V."/>
            <person name="Mikhailov V.V."/>
        </authorList>
    </citation>
    <scope>NUCLEOTIDE SEQUENCE [LARGE SCALE GENOMIC DNA]</scope>
    <source>
        <strain evidence="1 2">10Alg115</strain>
    </source>
</reference>
<dbReference type="RefSeq" id="WP_138950941.1">
    <property type="nucleotide sequence ID" value="NZ_CP040749.1"/>
</dbReference>
<protein>
    <recommendedName>
        <fullName evidence="3">Lipoprotein</fullName>
    </recommendedName>
</protein>
<evidence type="ECO:0000313" key="1">
    <source>
        <dbReference type="EMBL" id="QCX40106.1"/>
    </source>
</evidence>
<dbReference type="AlphaFoldDB" id="A0A5B7TY73"/>
<dbReference type="EMBL" id="CP040749">
    <property type="protein sequence ID" value="QCX40106.1"/>
    <property type="molecule type" value="Genomic_DNA"/>
</dbReference>
<sequence>MKYVYLILTLLFVTSCIPLRIAPTIKDYKLTTGKKFKRQLPKDNAFVFEDPKEANEFYNFINTKYSLNHQTVEYNVPINVDGEEFFLSFYETEISDKSINLIPFFANAALENKGISPVFNDPQVKRQGNWYLALFVYDADMKDCLNSNYPDRIAILNHLKAIKKEYLNTNNYLEAMMKMK</sequence>
<dbReference type="PROSITE" id="PS51257">
    <property type="entry name" value="PROKAR_LIPOPROTEIN"/>
    <property type="match status" value="1"/>
</dbReference>
<dbReference type="KEGG" id="fbe:FF125_17245"/>
<name>A0A5B7TY73_9FLAO</name>
<organism evidence="1 2">
    <name type="scientific">Aureibaculum algae</name>
    <dbReference type="NCBI Taxonomy" id="2584122"/>
    <lineage>
        <taxon>Bacteria</taxon>
        <taxon>Pseudomonadati</taxon>
        <taxon>Bacteroidota</taxon>
        <taxon>Flavobacteriia</taxon>
        <taxon>Flavobacteriales</taxon>
        <taxon>Flavobacteriaceae</taxon>
        <taxon>Aureibaculum</taxon>
    </lineage>
</organism>
<gene>
    <name evidence="1" type="ORF">FF125_17245</name>
</gene>
<evidence type="ECO:0000313" key="2">
    <source>
        <dbReference type="Proteomes" id="UP000306229"/>
    </source>
</evidence>
<evidence type="ECO:0008006" key="3">
    <source>
        <dbReference type="Google" id="ProtNLM"/>
    </source>
</evidence>
<dbReference type="Proteomes" id="UP000306229">
    <property type="component" value="Chromosome"/>
</dbReference>